<evidence type="ECO:0000313" key="18">
    <source>
        <dbReference type="Proteomes" id="UP000694722"/>
    </source>
</evidence>
<evidence type="ECO:0000256" key="13">
    <source>
        <dbReference type="SAM" id="MobiDB-lite"/>
    </source>
</evidence>
<evidence type="ECO:0000256" key="3">
    <source>
        <dbReference type="ARBA" id="ARBA00008278"/>
    </source>
</evidence>
<dbReference type="InterPro" id="IPR017907">
    <property type="entry name" value="Znf_RING_CS"/>
</dbReference>
<evidence type="ECO:0000256" key="11">
    <source>
        <dbReference type="ARBA" id="ARBA00022833"/>
    </source>
</evidence>
<dbReference type="FunFam" id="2.30.30.380:FF:000007">
    <property type="entry name" value="RanBP-type and C3HC4-type zinc finger-containing protein 1"/>
    <property type="match status" value="1"/>
</dbReference>
<dbReference type="InterPro" id="IPR001876">
    <property type="entry name" value="Znf_RanBP2"/>
</dbReference>
<evidence type="ECO:0000313" key="17">
    <source>
        <dbReference type="Ensembl" id="ENSSSCP00040007554.1"/>
    </source>
</evidence>
<evidence type="ECO:0000259" key="15">
    <source>
        <dbReference type="PROSITE" id="PS50199"/>
    </source>
</evidence>
<dbReference type="InterPro" id="IPR047557">
    <property type="entry name" value="Rcat_RBR_HOIL1"/>
</dbReference>
<dbReference type="InterPro" id="IPR044066">
    <property type="entry name" value="TRIAD_supradom"/>
</dbReference>
<sequence length="571" mass="61857">MDEKIKKAEEMAQRLTRAVAGGDEQVAMQCAIWLAEQRVPLNVQLKPEVSPTQDIRLWVSVEDAQMHTVTIWLTVRPDMTVASLKDMVSEGAEGRHRGGGSLLAWSLCSGLVPHAPSPPLPGVPGLRLPANPAAVGDWAAAGSGPGDPALPRGAAERGQRLPLSAVSLQHLTQPSGAAAGAAVADAGRSGLQGPHAAATGPPGAGSPEARGPPGARAGAARCRAGAPAGKPPRARLCAPDPLVSVSPHLPSLRPQMGWQCPGCTFINKPTRPGCEMCCRARPEAYQVPASYQPDEEELARLAGEEEALRQYQQRKQQQQEGNYLQHVQLDQRSLVLNTEPTECPVCYSVLAPGEAVVLRECLHTFCRECLQGTIRNSQEAEVACPFIDNTYSCSGKLLEREIRALLSPEDYQRFLDLGISIAENRSAFSYHCKTPDCKGWCFFEDDVNEFTCPVCFHVNCLLCKAIHEQMNCKEYQDDLALRAQNDVAARQTTEMLRTMLQQGEAMHCPQCQIVVQKKDGCDWIRCTVCHTEICWVTKGPRWGPGGPGDTSAGCRCRVNGIPCHPSCQNCH</sequence>
<comment type="catalytic activity">
    <reaction evidence="1">
        <text>[E2 ubiquitin-conjugating enzyme]-S-ubiquitinyl-L-cysteine + [acceptor protein]-L-lysine = [E2 ubiquitin-conjugating enzyme]-L-cysteine + [acceptor protein]-N(6)-ubiquitinyl-L-lysine.</text>
        <dbReference type="EC" id="2.3.2.31"/>
    </reaction>
</comment>
<dbReference type="InterPro" id="IPR027370">
    <property type="entry name" value="Znf-RING_euk"/>
</dbReference>
<evidence type="ECO:0000256" key="5">
    <source>
        <dbReference type="ARBA" id="ARBA00017887"/>
    </source>
</evidence>
<dbReference type="PROSITE" id="PS51873">
    <property type="entry name" value="TRIAD"/>
    <property type="match status" value="1"/>
</dbReference>
<comment type="similarity">
    <text evidence="3">Belongs to the RBR family.</text>
</comment>
<evidence type="ECO:0000256" key="1">
    <source>
        <dbReference type="ARBA" id="ARBA00001798"/>
    </source>
</evidence>
<protein>
    <recommendedName>
        <fullName evidence="5">RanBP-type and C3HC4-type zinc finger-containing protein 1</fullName>
        <ecNumber evidence="4">2.3.2.31</ecNumber>
    </recommendedName>
</protein>
<dbReference type="PANTHER" id="PTHR22770">
    <property type="entry name" value="UBIQUITIN CONJUGATING ENZYME 7 INTERACTING PROTEIN-RELATED"/>
    <property type="match status" value="1"/>
</dbReference>
<dbReference type="SMART" id="SM00547">
    <property type="entry name" value="ZnF_RBZ"/>
    <property type="match status" value="1"/>
</dbReference>
<reference evidence="17" key="1">
    <citation type="submission" date="2025-08" db="UniProtKB">
        <authorList>
            <consortium name="Ensembl"/>
        </authorList>
    </citation>
    <scope>IDENTIFICATION</scope>
</reference>
<evidence type="ECO:0000259" key="14">
    <source>
        <dbReference type="PROSITE" id="PS50089"/>
    </source>
</evidence>
<dbReference type="Gene3D" id="2.30.30.380">
    <property type="entry name" value="Zn-finger domain of Sec23/24"/>
    <property type="match status" value="1"/>
</dbReference>
<dbReference type="SUPFAM" id="SSF90209">
    <property type="entry name" value="Ran binding protein zinc finger-like"/>
    <property type="match status" value="1"/>
</dbReference>
<dbReference type="PROSITE" id="PS00518">
    <property type="entry name" value="ZF_RING_1"/>
    <property type="match status" value="1"/>
</dbReference>
<evidence type="ECO:0000256" key="9">
    <source>
        <dbReference type="ARBA" id="ARBA00022771"/>
    </source>
</evidence>
<dbReference type="InterPro" id="IPR057468">
    <property type="entry name" value="HOIL-1/Sharpin_LTM"/>
</dbReference>
<feature type="region of interest" description="Disordered" evidence="13">
    <location>
        <begin position="179"/>
        <end position="237"/>
    </location>
</feature>
<dbReference type="FunFam" id="3.30.40.10:FF:000137">
    <property type="entry name" value="RanBP-type and C3HC4-type zinc finger-containing protein 1"/>
    <property type="match status" value="1"/>
</dbReference>
<organism evidence="17 18">
    <name type="scientific">Sus scrofa</name>
    <name type="common">Pig</name>
    <dbReference type="NCBI Taxonomy" id="9823"/>
    <lineage>
        <taxon>Eukaryota</taxon>
        <taxon>Metazoa</taxon>
        <taxon>Chordata</taxon>
        <taxon>Craniata</taxon>
        <taxon>Vertebrata</taxon>
        <taxon>Euteleostomi</taxon>
        <taxon>Mammalia</taxon>
        <taxon>Eutheria</taxon>
        <taxon>Laurasiatheria</taxon>
        <taxon>Artiodactyla</taxon>
        <taxon>Suina</taxon>
        <taxon>Suidae</taxon>
        <taxon>Sus</taxon>
    </lineage>
</organism>
<dbReference type="GO" id="GO:0061630">
    <property type="term" value="F:ubiquitin protein ligase activity"/>
    <property type="evidence" value="ECO:0007669"/>
    <property type="project" value="UniProtKB-EC"/>
</dbReference>
<dbReference type="Gene3D" id="1.20.120.1750">
    <property type="match status" value="1"/>
</dbReference>
<dbReference type="InterPro" id="IPR051628">
    <property type="entry name" value="LUBAC_E3_Ligases"/>
</dbReference>
<evidence type="ECO:0000256" key="7">
    <source>
        <dbReference type="ARBA" id="ARBA00022723"/>
    </source>
</evidence>
<dbReference type="Gene3D" id="3.30.40.10">
    <property type="entry name" value="Zinc/RING finger domain, C3HC4 (zinc finger)"/>
    <property type="match status" value="1"/>
</dbReference>
<name>A0A8D1DJ02_PIG</name>
<dbReference type="CDD" id="cd20358">
    <property type="entry name" value="Rcat_RBR_HOIL1"/>
    <property type="match status" value="1"/>
</dbReference>
<feature type="domain" description="RanBP2-type" evidence="15">
    <location>
        <begin position="253"/>
        <end position="283"/>
    </location>
</feature>
<keyword evidence="9 12" id="KW-0863">Zinc-finger</keyword>
<keyword evidence="6" id="KW-0808">Transferase</keyword>
<proteinExistence type="inferred from homology"/>
<dbReference type="Pfam" id="PF25393">
    <property type="entry name" value="LTM"/>
    <property type="match status" value="1"/>
</dbReference>
<evidence type="ECO:0000256" key="12">
    <source>
        <dbReference type="PROSITE-ProRule" id="PRU00322"/>
    </source>
</evidence>
<dbReference type="PROSITE" id="PS01358">
    <property type="entry name" value="ZF_RANBP2_1"/>
    <property type="match status" value="1"/>
</dbReference>
<dbReference type="PROSITE" id="PS50199">
    <property type="entry name" value="ZF_RANBP2_2"/>
    <property type="match status" value="1"/>
</dbReference>
<dbReference type="SMART" id="SM00184">
    <property type="entry name" value="RING"/>
    <property type="match status" value="1"/>
</dbReference>
<dbReference type="InterPro" id="IPR036443">
    <property type="entry name" value="Znf_RanBP2_sf"/>
</dbReference>
<dbReference type="Proteomes" id="UP000694722">
    <property type="component" value="Unplaced"/>
</dbReference>
<dbReference type="PANTHER" id="PTHR22770:SF35">
    <property type="entry name" value="RANBP-TYPE AND C3HC4-TYPE ZINC FINGER-CONTAINING PROTEIN 1"/>
    <property type="match status" value="1"/>
</dbReference>
<dbReference type="AlphaFoldDB" id="A0A8D1DJ02"/>
<dbReference type="InterPro" id="IPR013083">
    <property type="entry name" value="Znf_RING/FYVE/PHD"/>
</dbReference>
<dbReference type="GO" id="GO:0008270">
    <property type="term" value="F:zinc ion binding"/>
    <property type="evidence" value="ECO:0007669"/>
    <property type="project" value="UniProtKB-KW"/>
</dbReference>
<evidence type="ECO:0000259" key="16">
    <source>
        <dbReference type="PROSITE" id="PS51873"/>
    </source>
</evidence>
<dbReference type="InterPro" id="IPR001841">
    <property type="entry name" value="Znf_RING"/>
</dbReference>
<dbReference type="Pfam" id="PF13445">
    <property type="entry name" value="zf-RING_UBOX"/>
    <property type="match status" value="1"/>
</dbReference>
<dbReference type="CDD" id="cd20345">
    <property type="entry name" value="BRcat_RBR_HOIL1"/>
    <property type="match status" value="1"/>
</dbReference>
<keyword evidence="8" id="KW-0677">Repeat</keyword>
<comment type="pathway">
    <text evidence="2">Protein modification; protein ubiquitination.</text>
</comment>
<dbReference type="PROSITE" id="PS50089">
    <property type="entry name" value="ZF_RING_2"/>
    <property type="match status" value="1"/>
</dbReference>
<keyword evidence="10" id="KW-0833">Ubl conjugation pathway</keyword>
<evidence type="ECO:0000256" key="4">
    <source>
        <dbReference type="ARBA" id="ARBA00012251"/>
    </source>
</evidence>
<evidence type="ECO:0000256" key="2">
    <source>
        <dbReference type="ARBA" id="ARBA00004906"/>
    </source>
</evidence>
<dbReference type="InterPro" id="IPR047559">
    <property type="entry name" value="HOIL1_RBR_mRING-HC-C3HC3D"/>
</dbReference>
<evidence type="ECO:0000256" key="8">
    <source>
        <dbReference type="ARBA" id="ARBA00022737"/>
    </source>
</evidence>
<dbReference type="GO" id="GO:0016567">
    <property type="term" value="P:protein ubiquitination"/>
    <property type="evidence" value="ECO:0007669"/>
    <property type="project" value="UniProtKB-UniPathway"/>
</dbReference>
<dbReference type="UniPathway" id="UPA00143"/>
<dbReference type="Gene3D" id="3.10.20.90">
    <property type="entry name" value="Phosphatidylinositol 3-kinase Catalytic Subunit, Chain A, domain 1"/>
    <property type="match status" value="1"/>
</dbReference>
<evidence type="ECO:0000256" key="6">
    <source>
        <dbReference type="ARBA" id="ARBA00022679"/>
    </source>
</evidence>
<feature type="domain" description="RING-type" evidence="14">
    <location>
        <begin position="343"/>
        <end position="385"/>
    </location>
</feature>
<dbReference type="InterPro" id="IPR047558">
    <property type="entry name" value="BRcat_RBR_HOIL1"/>
</dbReference>
<keyword evidence="11" id="KW-0862">Zinc</keyword>
<accession>A0A8D1DJ02</accession>
<evidence type="ECO:0000256" key="10">
    <source>
        <dbReference type="ARBA" id="ARBA00022786"/>
    </source>
</evidence>
<dbReference type="CDD" id="cd16633">
    <property type="entry name" value="mRING-HC-C3HC3D_RBR_HOIL1"/>
    <property type="match status" value="1"/>
</dbReference>
<dbReference type="EC" id="2.3.2.31" evidence="4"/>
<dbReference type="FunFam" id="1.20.120.1750:FF:000012">
    <property type="entry name" value="ranBP-type and C3HC4-type zinc finger-containing protein 1 isoform X1"/>
    <property type="match status" value="1"/>
</dbReference>
<dbReference type="SUPFAM" id="SSF57850">
    <property type="entry name" value="RING/U-box"/>
    <property type="match status" value="3"/>
</dbReference>
<feature type="compositionally biased region" description="Low complexity" evidence="13">
    <location>
        <begin position="179"/>
        <end position="228"/>
    </location>
</feature>
<dbReference type="Ensembl" id="ENSSSCT00040018462.1">
    <property type="protein sequence ID" value="ENSSSCP00040007554.1"/>
    <property type="gene ID" value="ENSSSCG00040013865.1"/>
</dbReference>
<feature type="domain" description="RING-type" evidence="16">
    <location>
        <begin position="339"/>
        <end position="567"/>
    </location>
</feature>
<keyword evidence="7" id="KW-0479">Metal-binding</keyword>